<reference evidence="6 7" key="1">
    <citation type="submission" date="2018-12" db="EMBL/GenBank/DDBJ databases">
        <title>Bacillus ochoae sp. nov., Paenibacillus whitsoniae sp. nov., Paenibacillus spiritus sp. nov. Isolated from the Mars Exploration Rover during spacecraft assembly.</title>
        <authorList>
            <person name="Seuylemezian A."/>
            <person name="Vaishampayan P."/>
        </authorList>
    </citation>
    <scope>NUCLEOTIDE SEQUENCE [LARGE SCALE GENOMIC DNA]</scope>
    <source>
        <strain evidence="6 7">MER 54</strain>
    </source>
</reference>
<evidence type="ECO:0000256" key="1">
    <source>
        <dbReference type="ARBA" id="ARBA00023015"/>
    </source>
</evidence>
<evidence type="ECO:0000259" key="5">
    <source>
        <dbReference type="PROSITE" id="PS01124"/>
    </source>
</evidence>
<feature type="transmembrane region" description="Helical" evidence="4">
    <location>
        <begin position="287"/>
        <end position="306"/>
    </location>
</feature>
<dbReference type="SUPFAM" id="SSF46689">
    <property type="entry name" value="Homeodomain-like"/>
    <property type="match status" value="1"/>
</dbReference>
<evidence type="ECO:0000313" key="6">
    <source>
        <dbReference type="EMBL" id="RTE09818.1"/>
    </source>
</evidence>
<feature type="transmembrane region" description="Helical" evidence="4">
    <location>
        <begin position="14"/>
        <end position="36"/>
    </location>
</feature>
<dbReference type="Pfam" id="PF12833">
    <property type="entry name" value="HTH_18"/>
    <property type="match status" value="1"/>
</dbReference>
<sequence length="711" mass="80938">MSFFTRQPSLFRTILTSFLILILIFSCFNLLIFGLLKSHLRSEMIEQNRLTLQKVADRYQMQLNRVKEALYKEFTDKDVITFNNQVSLSKDTDTLNSRPVVQDIQGLTSDSELYLDTMFLLFRTTDLAVNKMGSGPAAALFTDYASAAYPLSYWQAQFDRRENFVLHAAASFGSPGKTLIPYSIKPALSDNMLIAMVDADRLRDAILRDHPGMQLTLLGADSSLLYRTSSDTGELPKQVQAGKIAQNDYLFVNGVYYLSYGIEDGMRVILAVSSPDLAAKLLRLDNLMMILLSVSILIALLAAISFSKRINKPVRELLKEKTEIQQTLQDQQSLLTNYHYITRLKNISHDAPDWPPISAEETFTVVLYELRFRSAAFVQTPVSHDQTSLLIGDQIKPLMEAHFPASHTFQMEHHQFLTVFPGGERERILATLETLKAALDRDLRFGLVTIAVSSAFEHSVQFGHAYRQVKDMAQQARLAEETQIVTDFRPHLTAYTLTLAQEKDLTTALMSGKEQDMLDIFLPWLEELARYEASIDMFNQLTQAVTAKAQKVLEHYKIQPDIAWQLKPLTLQLDECCTVAEYRQSFASYFTVVASIVREKKDTSDPVIDHVLSVVQERYADDLSLDTLADQLNLSTSYLSTYIKEKTGVNFMEHLHDRRVRNAQELLQNTDLNIQEIGVQVGYRNISSFNRMFKNRTGTSPGEYRRMHRTS</sequence>
<dbReference type="PANTHER" id="PTHR43280">
    <property type="entry name" value="ARAC-FAMILY TRANSCRIPTIONAL REGULATOR"/>
    <property type="match status" value="1"/>
</dbReference>
<dbReference type="InterPro" id="IPR009057">
    <property type="entry name" value="Homeodomain-like_sf"/>
</dbReference>
<keyword evidence="2" id="KW-0238">DNA-binding</keyword>
<evidence type="ECO:0000256" key="2">
    <source>
        <dbReference type="ARBA" id="ARBA00023125"/>
    </source>
</evidence>
<dbReference type="GO" id="GO:0043565">
    <property type="term" value="F:sequence-specific DNA binding"/>
    <property type="evidence" value="ECO:0007669"/>
    <property type="project" value="InterPro"/>
</dbReference>
<dbReference type="PANTHER" id="PTHR43280:SF28">
    <property type="entry name" value="HTH-TYPE TRANSCRIPTIONAL ACTIVATOR RHAS"/>
    <property type="match status" value="1"/>
</dbReference>
<keyword evidence="3" id="KW-0804">Transcription</keyword>
<dbReference type="RefSeq" id="WP_126141125.1">
    <property type="nucleotide sequence ID" value="NZ_RXHU01000026.1"/>
</dbReference>
<gene>
    <name evidence="6" type="ORF">EJQ19_10260</name>
</gene>
<dbReference type="PROSITE" id="PS51257">
    <property type="entry name" value="PROKAR_LIPOPROTEIN"/>
    <property type="match status" value="1"/>
</dbReference>
<evidence type="ECO:0000256" key="4">
    <source>
        <dbReference type="SAM" id="Phobius"/>
    </source>
</evidence>
<dbReference type="InterPro" id="IPR020449">
    <property type="entry name" value="Tscrpt_reg_AraC-type_HTH"/>
</dbReference>
<keyword evidence="4" id="KW-1133">Transmembrane helix</keyword>
<evidence type="ECO:0000256" key="3">
    <source>
        <dbReference type="ARBA" id="ARBA00023163"/>
    </source>
</evidence>
<keyword evidence="4" id="KW-0472">Membrane</keyword>
<accession>A0A3S0A522</accession>
<dbReference type="PROSITE" id="PS00041">
    <property type="entry name" value="HTH_ARAC_FAMILY_1"/>
    <property type="match status" value="1"/>
</dbReference>
<dbReference type="PRINTS" id="PR00032">
    <property type="entry name" value="HTHARAC"/>
</dbReference>
<proteinExistence type="predicted"/>
<dbReference type="PROSITE" id="PS01124">
    <property type="entry name" value="HTH_ARAC_FAMILY_2"/>
    <property type="match status" value="1"/>
</dbReference>
<dbReference type="InterPro" id="IPR018060">
    <property type="entry name" value="HTH_AraC"/>
</dbReference>
<evidence type="ECO:0000313" key="7">
    <source>
        <dbReference type="Proteomes" id="UP000276128"/>
    </source>
</evidence>
<dbReference type="InterPro" id="IPR018062">
    <property type="entry name" value="HTH_AraC-typ_CS"/>
</dbReference>
<dbReference type="OrthoDB" id="2647723at2"/>
<comment type="caution">
    <text evidence="6">The sequence shown here is derived from an EMBL/GenBank/DDBJ whole genome shotgun (WGS) entry which is preliminary data.</text>
</comment>
<dbReference type="GO" id="GO:0003700">
    <property type="term" value="F:DNA-binding transcription factor activity"/>
    <property type="evidence" value="ECO:0007669"/>
    <property type="project" value="InterPro"/>
</dbReference>
<keyword evidence="7" id="KW-1185">Reference proteome</keyword>
<feature type="domain" description="HTH araC/xylS-type" evidence="5">
    <location>
        <begin position="609"/>
        <end position="707"/>
    </location>
</feature>
<organism evidence="6 7">
    <name type="scientific">Paenibacillus whitsoniae</name>
    <dbReference type="NCBI Taxonomy" id="2496558"/>
    <lineage>
        <taxon>Bacteria</taxon>
        <taxon>Bacillati</taxon>
        <taxon>Bacillota</taxon>
        <taxon>Bacilli</taxon>
        <taxon>Bacillales</taxon>
        <taxon>Paenibacillaceae</taxon>
        <taxon>Paenibacillus</taxon>
    </lineage>
</organism>
<dbReference type="Gene3D" id="1.10.10.60">
    <property type="entry name" value="Homeodomain-like"/>
    <property type="match status" value="2"/>
</dbReference>
<name>A0A3S0A522_9BACL</name>
<protein>
    <submittedName>
        <fullName evidence="6">AraC family transcriptional regulator</fullName>
    </submittedName>
</protein>
<dbReference type="AlphaFoldDB" id="A0A3S0A522"/>
<dbReference type="Proteomes" id="UP000276128">
    <property type="component" value="Unassembled WGS sequence"/>
</dbReference>
<keyword evidence="4" id="KW-0812">Transmembrane</keyword>
<dbReference type="EMBL" id="RXHU01000026">
    <property type="protein sequence ID" value="RTE09818.1"/>
    <property type="molecule type" value="Genomic_DNA"/>
</dbReference>
<keyword evidence="1" id="KW-0805">Transcription regulation</keyword>
<dbReference type="SMART" id="SM00342">
    <property type="entry name" value="HTH_ARAC"/>
    <property type="match status" value="1"/>
</dbReference>